<protein>
    <recommendedName>
        <fullName evidence="11">Transport permease protein</fullName>
    </recommendedName>
</protein>
<organism evidence="13 14">
    <name type="scientific">Rhizobium lusitanum</name>
    <dbReference type="NCBI Taxonomy" id="293958"/>
    <lineage>
        <taxon>Bacteria</taxon>
        <taxon>Pseudomonadati</taxon>
        <taxon>Pseudomonadota</taxon>
        <taxon>Alphaproteobacteria</taxon>
        <taxon>Hyphomicrobiales</taxon>
        <taxon>Rhizobiaceae</taxon>
        <taxon>Rhizobium/Agrobacterium group</taxon>
        <taxon>Rhizobium</taxon>
    </lineage>
</organism>
<evidence type="ECO:0000256" key="3">
    <source>
        <dbReference type="ARBA" id="ARBA00022448"/>
    </source>
</evidence>
<evidence type="ECO:0000313" key="14">
    <source>
        <dbReference type="Proteomes" id="UP000483035"/>
    </source>
</evidence>
<evidence type="ECO:0000256" key="6">
    <source>
        <dbReference type="ARBA" id="ARBA00022692"/>
    </source>
</evidence>
<keyword evidence="4 11" id="KW-1003">Cell membrane</keyword>
<dbReference type="GO" id="GO:0015920">
    <property type="term" value="P:lipopolysaccharide transport"/>
    <property type="evidence" value="ECO:0007669"/>
    <property type="project" value="TreeGrafter"/>
</dbReference>
<evidence type="ECO:0000256" key="4">
    <source>
        <dbReference type="ARBA" id="ARBA00022475"/>
    </source>
</evidence>
<dbReference type="AlphaFoldDB" id="A0A6L9U965"/>
<comment type="subcellular location">
    <subcellularLocation>
        <location evidence="11">Cell inner membrane</location>
        <topology evidence="11">Multi-pass membrane protein</topology>
    </subcellularLocation>
    <subcellularLocation>
        <location evidence="1">Cell membrane</location>
        <topology evidence="1">Multi-pass membrane protein</topology>
    </subcellularLocation>
</comment>
<evidence type="ECO:0000256" key="8">
    <source>
        <dbReference type="ARBA" id="ARBA00022989"/>
    </source>
</evidence>
<dbReference type="PANTHER" id="PTHR30413">
    <property type="entry name" value="INNER MEMBRANE TRANSPORT PERMEASE"/>
    <property type="match status" value="1"/>
</dbReference>
<name>A0A6L9U965_9HYPH</name>
<evidence type="ECO:0000256" key="5">
    <source>
        <dbReference type="ARBA" id="ARBA00022597"/>
    </source>
</evidence>
<feature type="transmembrane region" description="Helical" evidence="11">
    <location>
        <begin position="38"/>
        <end position="65"/>
    </location>
</feature>
<feature type="transmembrane region" description="Helical" evidence="11">
    <location>
        <begin position="121"/>
        <end position="148"/>
    </location>
</feature>
<comment type="similarity">
    <text evidence="2 11">Belongs to the ABC-2 integral membrane protein family.</text>
</comment>
<dbReference type="PROSITE" id="PS51012">
    <property type="entry name" value="ABC_TM2"/>
    <property type="match status" value="1"/>
</dbReference>
<evidence type="ECO:0000256" key="11">
    <source>
        <dbReference type="RuleBase" id="RU361157"/>
    </source>
</evidence>
<dbReference type="Proteomes" id="UP000483035">
    <property type="component" value="Unassembled WGS sequence"/>
</dbReference>
<dbReference type="GO" id="GO:0015774">
    <property type="term" value="P:polysaccharide transport"/>
    <property type="evidence" value="ECO:0007669"/>
    <property type="project" value="UniProtKB-KW"/>
</dbReference>
<gene>
    <name evidence="13" type="ORF">GR212_14625</name>
</gene>
<evidence type="ECO:0000256" key="9">
    <source>
        <dbReference type="ARBA" id="ARBA00023047"/>
    </source>
</evidence>
<keyword evidence="3 11" id="KW-0813">Transport</keyword>
<feature type="domain" description="ABC transmembrane type-2" evidence="12">
    <location>
        <begin position="39"/>
        <end position="264"/>
    </location>
</feature>
<evidence type="ECO:0000256" key="1">
    <source>
        <dbReference type="ARBA" id="ARBA00004651"/>
    </source>
</evidence>
<keyword evidence="8 11" id="KW-1133">Transmembrane helix</keyword>
<feature type="transmembrane region" description="Helical" evidence="11">
    <location>
        <begin position="154"/>
        <end position="175"/>
    </location>
</feature>
<dbReference type="InterPro" id="IPR000412">
    <property type="entry name" value="ABC_2_transport"/>
</dbReference>
<feature type="transmembrane region" description="Helical" evidence="11">
    <location>
        <begin position="187"/>
        <end position="205"/>
    </location>
</feature>
<dbReference type="PANTHER" id="PTHR30413:SF10">
    <property type="entry name" value="CAPSULE POLYSACCHARIDE EXPORT INNER-MEMBRANE PROTEIN CTRC"/>
    <property type="match status" value="1"/>
</dbReference>
<evidence type="ECO:0000256" key="7">
    <source>
        <dbReference type="ARBA" id="ARBA00022903"/>
    </source>
</evidence>
<keyword evidence="10 11" id="KW-0472">Membrane</keyword>
<keyword evidence="7" id="KW-0972">Capsule biogenesis/degradation</keyword>
<evidence type="ECO:0000256" key="2">
    <source>
        <dbReference type="ARBA" id="ARBA00007783"/>
    </source>
</evidence>
<evidence type="ECO:0000313" key="13">
    <source>
        <dbReference type="EMBL" id="NEI70816.1"/>
    </source>
</evidence>
<proteinExistence type="inferred from homology"/>
<feature type="transmembrane region" description="Helical" evidence="11">
    <location>
        <begin position="77"/>
        <end position="100"/>
    </location>
</feature>
<dbReference type="InterPro" id="IPR013525">
    <property type="entry name" value="ABC2_TM"/>
</dbReference>
<evidence type="ECO:0000259" key="12">
    <source>
        <dbReference type="PROSITE" id="PS51012"/>
    </source>
</evidence>
<comment type="caution">
    <text evidence="13">The sequence shown here is derived from an EMBL/GenBank/DDBJ whole genome shotgun (WGS) entry which is preliminary data.</text>
</comment>
<dbReference type="InterPro" id="IPR047817">
    <property type="entry name" value="ABC2_TM_bact-type"/>
</dbReference>
<sequence length="272" mass="30858">MNKYPIHPVAAIRSLYVHRHLIMTLVRRDMAARYRGSIFGILWALFNPLLMLVVYTFVFSVIFKARWGGGGDSKTEFALLLFLGLIIFNIFSECISRAPATIISNSNYVKKLIFPLEILPWVNIFVALLNALISLSVWLVVFVFLFGLPAPSLLLLPLVILPLILFIMGLSWGLASLGVYVRDVGQLVGIVVTITMFLSPIFYPVSALPERFQSIVLLNPLAMVIEQMRQILFWRQPTDLTYYWLELLGSAVVAWLGFAWFQKTRKGFADVL</sequence>
<reference evidence="13 14" key="1">
    <citation type="submission" date="2019-12" db="EMBL/GenBank/DDBJ databases">
        <title>Rhizobium genotypes associated with high levels of biological nitrogen fixation by grain legumes in a temperate-maritime cropping system.</title>
        <authorList>
            <person name="Maluk M."/>
            <person name="Francesc Ferrando Molina F."/>
            <person name="Lopez Del Egido L."/>
            <person name="Lafos M."/>
            <person name="Langarica-Fuentes A."/>
            <person name="Gebre Yohannes G."/>
            <person name="Young M.W."/>
            <person name="Martin P."/>
            <person name="Gantlett R."/>
            <person name="Kenicer G."/>
            <person name="Hawes C."/>
            <person name="Begg G.S."/>
            <person name="Quilliam R.S."/>
            <person name="Squire G.R."/>
            <person name="Poole P.S."/>
            <person name="Young P.W."/>
            <person name="Iannetta P.M."/>
            <person name="James E.K."/>
        </authorList>
    </citation>
    <scope>NUCLEOTIDE SEQUENCE [LARGE SCALE GENOMIC DNA]</scope>
    <source>
        <strain evidence="13 14">JHI1118</strain>
    </source>
</reference>
<evidence type="ECO:0000256" key="10">
    <source>
        <dbReference type="ARBA" id="ARBA00023136"/>
    </source>
</evidence>
<dbReference type="EMBL" id="WUEY01000005">
    <property type="protein sequence ID" value="NEI70816.1"/>
    <property type="molecule type" value="Genomic_DNA"/>
</dbReference>
<keyword evidence="9" id="KW-0625">Polysaccharide transport</keyword>
<feature type="transmembrane region" description="Helical" evidence="11">
    <location>
        <begin position="242"/>
        <end position="261"/>
    </location>
</feature>
<keyword evidence="6 11" id="KW-0812">Transmembrane</keyword>
<dbReference type="PRINTS" id="PR00164">
    <property type="entry name" value="ABC2TRNSPORT"/>
</dbReference>
<dbReference type="Pfam" id="PF01061">
    <property type="entry name" value="ABC2_membrane"/>
    <property type="match status" value="1"/>
</dbReference>
<dbReference type="GO" id="GO:0140359">
    <property type="term" value="F:ABC-type transporter activity"/>
    <property type="evidence" value="ECO:0007669"/>
    <property type="project" value="InterPro"/>
</dbReference>
<keyword evidence="5" id="KW-0762">Sugar transport</keyword>
<accession>A0A6L9U965</accession>
<dbReference type="GO" id="GO:0043190">
    <property type="term" value="C:ATP-binding cassette (ABC) transporter complex"/>
    <property type="evidence" value="ECO:0007669"/>
    <property type="project" value="InterPro"/>
</dbReference>